<dbReference type="InterPro" id="IPR007813">
    <property type="entry name" value="PilN"/>
</dbReference>
<accession>A0ABS1D9M8</accession>
<evidence type="ECO:0000313" key="1">
    <source>
        <dbReference type="EMBL" id="MBK1662777.1"/>
    </source>
</evidence>
<comment type="caution">
    <text evidence="1">The sequence shown here is derived from an EMBL/GenBank/DDBJ whole genome shotgun (WGS) entry which is preliminary data.</text>
</comment>
<reference evidence="1 2" key="1">
    <citation type="journal article" date="2020" name="Microorganisms">
        <title>Osmotic Adaptation and Compatible Solute Biosynthesis of Phototrophic Bacteria as Revealed from Genome Analyses.</title>
        <authorList>
            <person name="Imhoff J.F."/>
            <person name="Rahn T."/>
            <person name="Kunzel S."/>
            <person name="Keller A."/>
            <person name="Neulinger S.C."/>
        </authorList>
    </citation>
    <scope>NUCLEOTIDE SEQUENCE [LARGE SCALE GENOMIC DNA]</scope>
    <source>
        <strain evidence="1 2">DSM 15382</strain>
    </source>
</reference>
<sequence length="118" mass="12876">AGAERTLLLEAEVAALRARLDLAAALRARPPAVALLEEVARRLPDEAWLTEFRLTGDQLLLTGFAARADGLVGLLDASPLLREVRFTAPVTRDRPEAPERFQLAMRVAAAAPVREARR</sequence>
<keyword evidence="2" id="KW-1185">Reference proteome</keyword>
<dbReference type="Pfam" id="PF05137">
    <property type="entry name" value="PilN"/>
    <property type="match status" value="1"/>
</dbReference>
<dbReference type="PANTHER" id="PTHR40278:SF1">
    <property type="entry name" value="DNA UTILIZATION PROTEIN HOFN"/>
    <property type="match status" value="1"/>
</dbReference>
<evidence type="ECO:0008006" key="3">
    <source>
        <dbReference type="Google" id="ProtNLM"/>
    </source>
</evidence>
<dbReference type="RefSeq" id="WP_200306962.1">
    <property type="nucleotide sequence ID" value="NZ_NRSG01000751.1"/>
</dbReference>
<proteinExistence type="predicted"/>
<dbReference type="PANTHER" id="PTHR40278">
    <property type="entry name" value="DNA UTILIZATION PROTEIN HOFN"/>
    <property type="match status" value="1"/>
</dbReference>
<protein>
    <recommendedName>
        <fullName evidence="3">PilN domain-containing protein</fullName>
    </recommendedName>
</protein>
<gene>
    <name evidence="1" type="ORF">CKO45_31915</name>
</gene>
<dbReference type="Proteomes" id="UP000697995">
    <property type="component" value="Unassembled WGS sequence"/>
</dbReference>
<organism evidence="1 2">
    <name type="scientific">Paracraurococcus ruber</name>
    <dbReference type="NCBI Taxonomy" id="77675"/>
    <lineage>
        <taxon>Bacteria</taxon>
        <taxon>Pseudomonadati</taxon>
        <taxon>Pseudomonadota</taxon>
        <taxon>Alphaproteobacteria</taxon>
        <taxon>Acetobacterales</taxon>
        <taxon>Roseomonadaceae</taxon>
        <taxon>Paracraurococcus</taxon>
    </lineage>
</organism>
<evidence type="ECO:0000313" key="2">
    <source>
        <dbReference type="Proteomes" id="UP000697995"/>
    </source>
</evidence>
<name>A0ABS1D9M8_9PROT</name>
<dbReference type="EMBL" id="NRSG01000751">
    <property type="protein sequence ID" value="MBK1662777.1"/>
    <property type="molecule type" value="Genomic_DNA"/>
</dbReference>
<feature type="non-terminal residue" evidence="1">
    <location>
        <position position="1"/>
    </location>
</feature>
<dbReference type="InterPro" id="IPR052534">
    <property type="entry name" value="Extracell_DNA_Util/SecSys_Comp"/>
</dbReference>